<dbReference type="Pfam" id="PF25994">
    <property type="entry name" value="HH_AprE"/>
    <property type="match status" value="1"/>
</dbReference>
<dbReference type="PANTHER" id="PTHR30386:SF17">
    <property type="entry name" value="ALKALINE PROTEASE SECRETION PROTEIN APRE"/>
    <property type="match status" value="1"/>
</dbReference>
<evidence type="ECO:0000256" key="9">
    <source>
        <dbReference type="RuleBase" id="RU365093"/>
    </source>
</evidence>
<reference evidence="13" key="1">
    <citation type="journal article" date="2019" name="Int. J. Syst. Evol. Microbiol.">
        <title>The Global Catalogue of Microorganisms (GCM) 10K type strain sequencing project: providing services to taxonomists for standard genome sequencing and annotation.</title>
        <authorList>
            <consortium name="The Broad Institute Genomics Platform"/>
            <consortium name="The Broad Institute Genome Sequencing Center for Infectious Disease"/>
            <person name="Wu L."/>
            <person name="Ma J."/>
        </authorList>
    </citation>
    <scope>NUCLEOTIDE SEQUENCE [LARGE SCALE GENOMIC DNA]</scope>
    <source>
        <strain evidence="13">NBRC 110140</strain>
    </source>
</reference>
<feature type="domain" description="AprE-like beta-barrel" evidence="11">
    <location>
        <begin position="322"/>
        <end position="409"/>
    </location>
</feature>
<dbReference type="PRINTS" id="PR01490">
    <property type="entry name" value="RTXTOXIND"/>
</dbReference>
<evidence type="ECO:0000259" key="11">
    <source>
        <dbReference type="Pfam" id="PF26002"/>
    </source>
</evidence>
<evidence type="ECO:0000256" key="6">
    <source>
        <dbReference type="ARBA" id="ARBA00022692"/>
    </source>
</evidence>
<dbReference type="InterPro" id="IPR050739">
    <property type="entry name" value="MFP"/>
</dbReference>
<dbReference type="Gene3D" id="2.40.30.170">
    <property type="match status" value="1"/>
</dbReference>
<evidence type="ECO:0000256" key="2">
    <source>
        <dbReference type="ARBA" id="ARBA00009477"/>
    </source>
</evidence>
<keyword evidence="5 9" id="KW-0997">Cell inner membrane</keyword>
<feature type="transmembrane region" description="Helical" evidence="9">
    <location>
        <begin position="12"/>
        <end position="33"/>
    </location>
</feature>
<dbReference type="Pfam" id="PF26002">
    <property type="entry name" value="Beta-barrel_AprE"/>
    <property type="match status" value="1"/>
</dbReference>
<dbReference type="Proteomes" id="UP001156694">
    <property type="component" value="Unassembled WGS sequence"/>
</dbReference>
<dbReference type="NCBIfam" id="TIGR01843">
    <property type="entry name" value="type_I_hlyD"/>
    <property type="match status" value="1"/>
</dbReference>
<keyword evidence="6 9" id="KW-0812">Transmembrane</keyword>
<comment type="caution">
    <text evidence="12">The sequence shown here is derived from an EMBL/GenBank/DDBJ whole genome shotgun (WGS) entry which is preliminary data.</text>
</comment>
<comment type="similarity">
    <text evidence="2 9">Belongs to the membrane fusion protein (MFP) (TC 8.A.1) family.</text>
</comment>
<keyword evidence="8 9" id="KW-0472">Membrane</keyword>
<evidence type="ECO:0000256" key="7">
    <source>
        <dbReference type="ARBA" id="ARBA00022989"/>
    </source>
</evidence>
<evidence type="ECO:0000256" key="4">
    <source>
        <dbReference type="ARBA" id="ARBA00022475"/>
    </source>
</evidence>
<keyword evidence="3 9" id="KW-0813">Transport</keyword>
<dbReference type="EMBL" id="BSNN01000004">
    <property type="protein sequence ID" value="GLQ35688.1"/>
    <property type="molecule type" value="Genomic_DNA"/>
</dbReference>
<evidence type="ECO:0000256" key="5">
    <source>
        <dbReference type="ARBA" id="ARBA00022519"/>
    </source>
</evidence>
<name>A0ABQ5VWN5_9RHOB</name>
<accession>A0ABQ5VWN5</accession>
<dbReference type="InterPro" id="IPR010129">
    <property type="entry name" value="T1SS_HlyD"/>
</dbReference>
<dbReference type="PANTHER" id="PTHR30386">
    <property type="entry name" value="MEMBRANE FUSION SUBUNIT OF EMRAB-TOLC MULTIDRUG EFFLUX PUMP"/>
    <property type="match status" value="1"/>
</dbReference>
<dbReference type="RefSeq" id="WP_284378458.1">
    <property type="nucleotide sequence ID" value="NZ_BSNN01000004.1"/>
</dbReference>
<organism evidence="12 13">
    <name type="scientific">Amylibacter marinus</name>
    <dbReference type="NCBI Taxonomy" id="1475483"/>
    <lineage>
        <taxon>Bacteria</taxon>
        <taxon>Pseudomonadati</taxon>
        <taxon>Pseudomonadota</taxon>
        <taxon>Alphaproteobacteria</taxon>
        <taxon>Rhodobacterales</taxon>
        <taxon>Paracoccaceae</taxon>
        <taxon>Amylibacter</taxon>
    </lineage>
</organism>
<evidence type="ECO:0000313" key="13">
    <source>
        <dbReference type="Proteomes" id="UP001156694"/>
    </source>
</evidence>
<evidence type="ECO:0000256" key="1">
    <source>
        <dbReference type="ARBA" id="ARBA00004377"/>
    </source>
</evidence>
<evidence type="ECO:0000313" key="12">
    <source>
        <dbReference type="EMBL" id="GLQ35688.1"/>
    </source>
</evidence>
<keyword evidence="4 9" id="KW-1003">Cell membrane</keyword>
<dbReference type="InterPro" id="IPR058781">
    <property type="entry name" value="HH_AprE-like"/>
</dbReference>
<protein>
    <recommendedName>
        <fullName evidence="9">Membrane fusion protein (MFP) family protein</fullName>
    </recommendedName>
</protein>
<comment type="subcellular location">
    <subcellularLocation>
        <location evidence="1 9">Cell inner membrane</location>
        <topology evidence="1 9">Single-pass membrane protein</topology>
    </subcellularLocation>
</comment>
<sequence length="433" mass="47340">MSTPQEWSARRPIIVGGIAIVCLVLGLGFWGSFTKISGAVVSSGMIQGEALRQVVQHPDGGVVGAIMARDGDSVAAGDVLIRFDDTLLKSQISILEGQYIESAARLVRLRGERDGTAALAFDLPADPALGQTEKAQQIFAAQNSLFLARLDSYQQTRKQLVERKSQIGLQVGGAEAQLAALARQITLIGAERADQEDLLAKGLAQASRVLALQREEARLLGQRGELEASIATSQAQMIEIDIEVLRLASERRETAETDLQEINASQLQLSEQLFSARETLSRMEVRAPMAGIVHGMAVHARRSVVRAAEPILYIIPQNQPFIVQSRIEAVHVDQVYVGQGASLRFSTFDQRTTPEIFGTVRTISADVIEDERTGVPYYTAEITPNAGELVRLGDVELLPGMPVEAFLKTAERTPISYLTKPFTDYFNRAFREQ</sequence>
<feature type="domain" description="AprE-like long alpha-helical hairpin" evidence="10">
    <location>
        <begin position="89"/>
        <end position="278"/>
    </location>
</feature>
<evidence type="ECO:0000256" key="3">
    <source>
        <dbReference type="ARBA" id="ARBA00022448"/>
    </source>
</evidence>
<dbReference type="InterPro" id="IPR058982">
    <property type="entry name" value="Beta-barrel_AprE"/>
</dbReference>
<keyword evidence="7 9" id="KW-1133">Transmembrane helix</keyword>
<evidence type="ECO:0000259" key="10">
    <source>
        <dbReference type="Pfam" id="PF25994"/>
    </source>
</evidence>
<gene>
    <name evidence="12" type="ORF">GCM10007939_19710</name>
</gene>
<evidence type="ECO:0000256" key="8">
    <source>
        <dbReference type="ARBA" id="ARBA00023136"/>
    </source>
</evidence>
<proteinExistence type="inferred from homology"/>
<keyword evidence="13" id="KW-1185">Reference proteome</keyword>